<reference evidence="4 5" key="1">
    <citation type="submission" date="2022-11" db="EMBL/GenBank/DDBJ databases">
        <title>Anaerobic phenanthrene biodegradation by a DNRA strain PheN6.</title>
        <authorList>
            <person name="Zhang Z."/>
        </authorList>
    </citation>
    <scope>NUCLEOTIDE SEQUENCE [LARGE SCALE GENOMIC DNA]</scope>
    <source>
        <strain evidence="4 5">PheN6</strain>
    </source>
</reference>
<evidence type="ECO:0000313" key="5">
    <source>
        <dbReference type="Proteomes" id="UP001150259"/>
    </source>
</evidence>
<dbReference type="RefSeq" id="WP_272463213.1">
    <property type="nucleotide sequence ID" value="NZ_JAPFQL010000078.1"/>
</dbReference>
<comment type="subcellular location">
    <subcellularLocation>
        <location evidence="2">Cytoplasm</location>
    </subcellularLocation>
</comment>
<comment type="caution">
    <text evidence="4">The sequence shown here is derived from an EMBL/GenBank/DDBJ whole genome shotgun (WGS) entry which is preliminary data.</text>
</comment>
<gene>
    <name evidence="2 4" type="primary">rsfS</name>
    <name evidence="4" type="ORF">OO014_15430</name>
</gene>
<dbReference type="Pfam" id="PF02410">
    <property type="entry name" value="RsfS"/>
    <property type="match status" value="1"/>
</dbReference>
<dbReference type="InterPro" id="IPR004394">
    <property type="entry name" value="Iojap/RsfS/C7orf30"/>
</dbReference>
<evidence type="ECO:0000256" key="2">
    <source>
        <dbReference type="HAMAP-Rule" id="MF_01477"/>
    </source>
</evidence>
<comment type="function">
    <text evidence="2">Functions as a ribosomal silencing factor. Interacts with ribosomal protein uL14 (rplN), blocking formation of intersubunit bridge B8. Prevents association of the 30S and 50S ribosomal subunits and the formation of functional ribosomes, thus repressing translation.</text>
</comment>
<evidence type="ECO:0000256" key="3">
    <source>
        <dbReference type="SAM" id="MobiDB-lite"/>
    </source>
</evidence>
<evidence type="ECO:0000256" key="1">
    <source>
        <dbReference type="ARBA" id="ARBA00010574"/>
    </source>
</evidence>
<keyword evidence="2" id="KW-0963">Cytoplasm</keyword>
<comment type="subunit">
    <text evidence="2">Interacts with ribosomal protein uL14 (rplN).</text>
</comment>
<keyword evidence="5" id="KW-1185">Reference proteome</keyword>
<dbReference type="PANTHER" id="PTHR21043">
    <property type="entry name" value="IOJAP SUPERFAMILY ORTHOLOG"/>
    <property type="match status" value="1"/>
</dbReference>
<evidence type="ECO:0000313" key="4">
    <source>
        <dbReference type="EMBL" id="MDC5698647.1"/>
    </source>
</evidence>
<dbReference type="EMBL" id="JAPFQL010000078">
    <property type="protein sequence ID" value="MDC5698647.1"/>
    <property type="molecule type" value="Genomic_DNA"/>
</dbReference>
<dbReference type="PANTHER" id="PTHR21043:SF0">
    <property type="entry name" value="MITOCHONDRIAL ASSEMBLY OF RIBOSOMAL LARGE SUBUNIT PROTEIN 1"/>
    <property type="match status" value="1"/>
</dbReference>
<sequence length="146" mass="15767">MTATSHALQLAKAAADAAAEKIADKVTAIDVSDQMPLTDVFVIASAASERQIGAIVDEVEDRLRELGSKPIRREGERDGRWVLIDFGDIIVHVQHEDEREYYALERLWKDCPEIDLATIEAPARPGGPVGSTTDAPDSDGEAGTTP</sequence>
<keyword evidence="2" id="KW-0678">Repressor</keyword>
<dbReference type="HAMAP" id="MF_01477">
    <property type="entry name" value="Iojap_RsfS"/>
    <property type="match status" value="1"/>
</dbReference>
<comment type="similarity">
    <text evidence="1 2">Belongs to the Iojap/RsfS family.</text>
</comment>
<protein>
    <recommendedName>
        <fullName evidence="2">Ribosomal silencing factor RsfS</fullName>
    </recommendedName>
</protein>
<organism evidence="4 5">
    <name type="scientific">Intrasporangium calvum</name>
    <dbReference type="NCBI Taxonomy" id="53358"/>
    <lineage>
        <taxon>Bacteria</taxon>
        <taxon>Bacillati</taxon>
        <taxon>Actinomycetota</taxon>
        <taxon>Actinomycetes</taxon>
        <taxon>Micrococcales</taxon>
        <taxon>Intrasporangiaceae</taxon>
        <taxon>Intrasporangium</taxon>
    </lineage>
</organism>
<keyword evidence="2" id="KW-0810">Translation regulation</keyword>
<feature type="region of interest" description="Disordered" evidence="3">
    <location>
        <begin position="119"/>
        <end position="146"/>
    </location>
</feature>
<dbReference type="SUPFAM" id="SSF81301">
    <property type="entry name" value="Nucleotidyltransferase"/>
    <property type="match status" value="1"/>
</dbReference>
<proteinExistence type="inferred from homology"/>
<dbReference type="Proteomes" id="UP001150259">
    <property type="component" value="Unassembled WGS sequence"/>
</dbReference>
<dbReference type="Gene3D" id="3.30.460.10">
    <property type="entry name" value="Beta Polymerase, domain 2"/>
    <property type="match status" value="1"/>
</dbReference>
<accession>A0ABT5GKB5</accession>
<dbReference type="NCBIfam" id="TIGR00090">
    <property type="entry name" value="rsfS_iojap_ybeB"/>
    <property type="match status" value="1"/>
</dbReference>
<dbReference type="InterPro" id="IPR043519">
    <property type="entry name" value="NT_sf"/>
</dbReference>
<name>A0ABT5GKB5_9MICO</name>